<reference evidence="2 3" key="1">
    <citation type="journal article" date="2019" name="Int. J. Syst. Evol. Microbiol.">
        <title>The Global Catalogue of Microorganisms (GCM) 10K type strain sequencing project: providing services to taxonomists for standard genome sequencing and annotation.</title>
        <authorList>
            <consortium name="The Broad Institute Genomics Platform"/>
            <consortium name="The Broad Institute Genome Sequencing Center for Infectious Disease"/>
            <person name="Wu L."/>
            <person name="Ma J."/>
        </authorList>
    </citation>
    <scope>NUCLEOTIDE SEQUENCE [LARGE SCALE GENOMIC DNA]</scope>
    <source>
        <strain evidence="2 3">JCM 16009</strain>
    </source>
</reference>
<keyword evidence="3" id="KW-1185">Reference proteome</keyword>
<sequence length="132" mass="14405">MDTDDLRPLVRPGTRVVDAGGDVFALHDPRGDLPPERQIPWATIVTSAAWDTASDLGRPGVIRLNLGLTRARYRELDLGTDLTALDVLLPHPEYAGRNWVCVLNPDTTLPLVRELADVAHAFAVRKHGDAAP</sequence>
<comment type="caution">
    <text evidence="2">The sequence shown here is derived from an EMBL/GenBank/DDBJ whole genome shotgun (WGS) entry which is preliminary data.</text>
</comment>
<feature type="domain" description="DUF6194" evidence="1">
    <location>
        <begin position="12"/>
        <end position="128"/>
    </location>
</feature>
<dbReference type="InterPro" id="IPR045676">
    <property type="entry name" value="DUF6194"/>
</dbReference>
<dbReference type="Proteomes" id="UP001500449">
    <property type="component" value="Unassembled WGS sequence"/>
</dbReference>
<protein>
    <recommendedName>
        <fullName evidence="1">DUF6194 domain-containing protein</fullName>
    </recommendedName>
</protein>
<proteinExistence type="predicted"/>
<gene>
    <name evidence="2" type="ORF">GCM10009836_28600</name>
</gene>
<organism evidence="2 3">
    <name type="scientific">Pseudonocardia ailaonensis</name>
    <dbReference type="NCBI Taxonomy" id="367279"/>
    <lineage>
        <taxon>Bacteria</taxon>
        <taxon>Bacillati</taxon>
        <taxon>Actinomycetota</taxon>
        <taxon>Actinomycetes</taxon>
        <taxon>Pseudonocardiales</taxon>
        <taxon>Pseudonocardiaceae</taxon>
        <taxon>Pseudonocardia</taxon>
    </lineage>
</organism>
<evidence type="ECO:0000259" key="1">
    <source>
        <dbReference type="Pfam" id="PF19694"/>
    </source>
</evidence>
<accession>A0ABN2N0N7</accession>
<dbReference type="Pfam" id="PF19694">
    <property type="entry name" value="DUF6194"/>
    <property type="match status" value="1"/>
</dbReference>
<dbReference type="RefSeq" id="WP_344416525.1">
    <property type="nucleotide sequence ID" value="NZ_BAAAQK010000006.1"/>
</dbReference>
<name>A0ABN2N0N7_9PSEU</name>
<evidence type="ECO:0000313" key="3">
    <source>
        <dbReference type="Proteomes" id="UP001500449"/>
    </source>
</evidence>
<dbReference type="EMBL" id="BAAAQK010000006">
    <property type="protein sequence ID" value="GAA1847281.1"/>
    <property type="molecule type" value="Genomic_DNA"/>
</dbReference>
<evidence type="ECO:0000313" key="2">
    <source>
        <dbReference type="EMBL" id="GAA1847281.1"/>
    </source>
</evidence>